<evidence type="ECO:0000256" key="1">
    <source>
        <dbReference type="PROSITE-ProRule" id="PRU00371"/>
    </source>
</evidence>
<feature type="domain" description="BESS" evidence="3">
    <location>
        <begin position="203"/>
        <end position="242"/>
    </location>
</feature>
<name>A0ABD1E1Q7_HYPHA</name>
<evidence type="ECO:0000313" key="4">
    <source>
        <dbReference type="EMBL" id="KAL1488505.1"/>
    </source>
</evidence>
<dbReference type="AlphaFoldDB" id="A0ABD1E1Q7"/>
<dbReference type="Pfam" id="PF02944">
    <property type="entry name" value="BESS"/>
    <property type="match status" value="1"/>
</dbReference>
<keyword evidence="6" id="KW-1185">Reference proteome</keyword>
<gene>
    <name evidence="5" type="ORF">ABEB36_000196</name>
    <name evidence="4" type="ORF">ABEB36_014971</name>
</gene>
<dbReference type="Pfam" id="PF10545">
    <property type="entry name" value="MADF_DNA_bdg"/>
    <property type="match status" value="1"/>
</dbReference>
<protein>
    <recommendedName>
        <fullName evidence="7">Transcription factor Adf-1</fullName>
    </recommendedName>
</protein>
<dbReference type="PANTHER" id="PTHR12243">
    <property type="entry name" value="MADF DOMAIN TRANSCRIPTION FACTOR"/>
    <property type="match status" value="1"/>
</dbReference>
<keyword evidence="1" id="KW-0539">Nucleus</keyword>
<dbReference type="EMBL" id="JBDJPC010000001">
    <property type="protein sequence ID" value="KAL1516277.1"/>
    <property type="molecule type" value="Genomic_DNA"/>
</dbReference>
<dbReference type="Proteomes" id="UP001566132">
    <property type="component" value="Unassembled WGS sequence"/>
</dbReference>
<comment type="caution">
    <text evidence="4">The sequence shown here is derived from an EMBL/GenBank/DDBJ whole genome shotgun (WGS) entry which is preliminary data.</text>
</comment>
<evidence type="ECO:0000313" key="6">
    <source>
        <dbReference type="Proteomes" id="UP001566132"/>
    </source>
</evidence>
<reference evidence="4 6" key="1">
    <citation type="submission" date="2024-05" db="EMBL/GenBank/DDBJ databases">
        <title>Genetic variation in Jamaican populations of the coffee berry borer (Hypothenemus hampei).</title>
        <authorList>
            <person name="Errbii M."/>
            <person name="Myrie A."/>
        </authorList>
    </citation>
    <scope>NUCLEOTIDE SEQUENCE [LARGE SCALE GENOMIC DNA]</scope>
    <source>
        <strain evidence="4">JA-Hopewell-2020-01-JO</strain>
        <tissue evidence="4">Whole body</tissue>
    </source>
</reference>
<comment type="subcellular location">
    <subcellularLocation>
        <location evidence="1">Nucleus</location>
    </subcellularLocation>
</comment>
<feature type="domain" description="MADF" evidence="2">
    <location>
        <begin position="6"/>
        <end position="100"/>
    </location>
</feature>
<dbReference type="PROSITE" id="PS51029">
    <property type="entry name" value="MADF"/>
    <property type="match status" value="1"/>
</dbReference>
<dbReference type="InterPro" id="IPR004210">
    <property type="entry name" value="BESS_motif"/>
</dbReference>
<dbReference type="SMART" id="SM00595">
    <property type="entry name" value="MADF"/>
    <property type="match status" value="1"/>
</dbReference>
<evidence type="ECO:0000259" key="3">
    <source>
        <dbReference type="PROSITE" id="PS51031"/>
    </source>
</evidence>
<sequence>MVDYEKLISLVYERKPLWCVQNKQYHNRDISRKLWNEIAETMGCNGKSQILKKKWQSLRDNFRKEHAKINKKRTGEGASDEHVSRWRYYENLTFLSDTFKSRNMQSNIPSPATSDTMIDVTFSTNNEILSNPEDLQELVLHNSMDVTTTDDSSSSTFIINTSKPQARKHKVDKAEAISQLLTLEKKKLEHFHQISEQRLTTHEDEDYHFLLSLLPHLRNISQKRKLAIRLKLQQVLMNEDLEDSIDII</sequence>
<dbReference type="GO" id="GO:0005634">
    <property type="term" value="C:nucleus"/>
    <property type="evidence" value="ECO:0007669"/>
    <property type="project" value="UniProtKB-SubCell"/>
</dbReference>
<dbReference type="PROSITE" id="PS51031">
    <property type="entry name" value="BESS"/>
    <property type="match status" value="1"/>
</dbReference>
<dbReference type="InterPro" id="IPR039353">
    <property type="entry name" value="TF_Adf1"/>
</dbReference>
<organism evidence="4 6">
    <name type="scientific">Hypothenemus hampei</name>
    <name type="common">Coffee berry borer</name>
    <dbReference type="NCBI Taxonomy" id="57062"/>
    <lineage>
        <taxon>Eukaryota</taxon>
        <taxon>Metazoa</taxon>
        <taxon>Ecdysozoa</taxon>
        <taxon>Arthropoda</taxon>
        <taxon>Hexapoda</taxon>
        <taxon>Insecta</taxon>
        <taxon>Pterygota</taxon>
        <taxon>Neoptera</taxon>
        <taxon>Endopterygota</taxon>
        <taxon>Coleoptera</taxon>
        <taxon>Polyphaga</taxon>
        <taxon>Cucujiformia</taxon>
        <taxon>Curculionidae</taxon>
        <taxon>Scolytinae</taxon>
        <taxon>Hypothenemus</taxon>
    </lineage>
</organism>
<proteinExistence type="predicted"/>
<accession>A0ABD1E1Q7</accession>
<evidence type="ECO:0000259" key="2">
    <source>
        <dbReference type="PROSITE" id="PS51029"/>
    </source>
</evidence>
<dbReference type="PANTHER" id="PTHR12243:SF69">
    <property type="entry name" value="SI:CH73-59F11.3"/>
    <property type="match status" value="1"/>
</dbReference>
<dbReference type="InterPro" id="IPR006578">
    <property type="entry name" value="MADF-dom"/>
</dbReference>
<evidence type="ECO:0008006" key="7">
    <source>
        <dbReference type="Google" id="ProtNLM"/>
    </source>
</evidence>
<evidence type="ECO:0000313" key="5">
    <source>
        <dbReference type="EMBL" id="KAL1516277.1"/>
    </source>
</evidence>
<dbReference type="EMBL" id="JBDJPC010000014">
    <property type="protein sequence ID" value="KAL1488505.1"/>
    <property type="molecule type" value="Genomic_DNA"/>
</dbReference>